<feature type="domain" description="TaqI-like C-terminal specificity" evidence="10">
    <location>
        <begin position="1031"/>
        <end position="1149"/>
    </location>
</feature>
<dbReference type="InterPro" id="IPR002052">
    <property type="entry name" value="DNA_methylase_N6_adenine_CS"/>
</dbReference>
<dbReference type="PROSITE" id="PS00092">
    <property type="entry name" value="N6_MTASE"/>
    <property type="match status" value="1"/>
</dbReference>
<evidence type="ECO:0000313" key="11">
    <source>
        <dbReference type="EMBL" id="PSB18683.1"/>
    </source>
</evidence>
<keyword evidence="11" id="KW-0255">Endonuclease</keyword>
<dbReference type="GO" id="GO:0004519">
    <property type="term" value="F:endonuclease activity"/>
    <property type="evidence" value="ECO:0007669"/>
    <property type="project" value="UniProtKB-KW"/>
</dbReference>
<dbReference type="OrthoDB" id="9806213at2"/>
<dbReference type="SUPFAM" id="SSF53335">
    <property type="entry name" value="S-adenosyl-L-methionine-dependent methyltransferases"/>
    <property type="match status" value="1"/>
</dbReference>
<dbReference type="InterPro" id="IPR025931">
    <property type="entry name" value="TaqI_C"/>
</dbReference>
<dbReference type="GO" id="GO:0009007">
    <property type="term" value="F:site-specific DNA-methyltransferase (adenine-specific) activity"/>
    <property type="evidence" value="ECO:0007669"/>
    <property type="project" value="UniProtKB-EC"/>
</dbReference>
<dbReference type="STRING" id="1920490.GCA_001895925_03058"/>
<dbReference type="InterPro" id="IPR011639">
    <property type="entry name" value="MethylTrfase_TaqI-like_dom"/>
</dbReference>
<dbReference type="AlphaFoldDB" id="A0A2T1DE02"/>
<dbReference type="GO" id="GO:0032259">
    <property type="term" value="P:methylation"/>
    <property type="evidence" value="ECO:0007669"/>
    <property type="project" value="UniProtKB-KW"/>
</dbReference>
<keyword evidence="2" id="KW-0489">Methyltransferase</keyword>
<evidence type="ECO:0000256" key="7">
    <source>
        <dbReference type="ARBA" id="ARBA00047942"/>
    </source>
</evidence>
<dbReference type="GO" id="GO:0003677">
    <property type="term" value="F:DNA binding"/>
    <property type="evidence" value="ECO:0007669"/>
    <property type="project" value="UniProtKB-KW"/>
</dbReference>
<feature type="domain" description="Type II methyltransferase M.TaqI-like" evidence="9">
    <location>
        <begin position="674"/>
        <end position="915"/>
    </location>
</feature>
<keyword evidence="3" id="KW-0808">Transferase</keyword>
<evidence type="ECO:0000259" key="10">
    <source>
        <dbReference type="Pfam" id="PF12950"/>
    </source>
</evidence>
<comment type="catalytic activity">
    <reaction evidence="7">
        <text>a 2'-deoxyadenosine in DNA + S-adenosyl-L-methionine = an N(6)-methyl-2'-deoxyadenosine in DNA + S-adenosyl-L-homocysteine + H(+)</text>
        <dbReference type="Rhea" id="RHEA:15197"/>
        <dbReference type="Rhea" id="RHEA-COMP:12418"/>
        <dbReference type="Rhea" id="RHEA-COMP:12419"/>
        <dbReference type="ChEBI" id="CHEBI:15378"/>
        <dbReference type="ChEBI" id="CHEBI:57856"/>
        <dbReference type="ChEBI" id="CHEBI:59789"/>
        <dbReference type="ChEBI" id="CHEBI:90615"/>
        <dbReference type="ChEBI" id="CHEBI:90616"/>
        <dbReference type="EC" id="2.1.1.72"/>
    </reaction>
</comment>
<protein>
    <recommendedName>
        <fullName evidence="1">site-specific DNA-methyltransferase (adenine-specific)</fullName>
        <ecNumber evidence="1">2.1.1.72</ecNumber>
    </recommendedName>
</protein>
<keyword evidence="11" id="KW-0540">Nuclease</keyword>
<evidence type="ECO:0000256" key="1">
    <source>
        <dbReference type="ARBA" id="ARBA00011900"/>
    </source>
</evidence>
<dbReference type="PANTHER" id="PTHR33841:SF1">
    <property type="entry name" value="DNA METHYLTRANSFERASE A"/>
    <property type="match status" value="1"/>
</dbReference>
<sequence length="1274" mass="147737">MSDAKRAIALRLQKFATGNLADNARSLFETLGYRVDKSTRLETPTAQSFLNSFAEGRSFNRETALLKDWRFVDLLFQLTKDEITGSNQLRISFGDSSRVDNTIIESYLFFAIALKSNTYTRTQLAGITREINKLFPMPVMLVFLYGQTLTLSMINRRLHKRDQSKDVLEKVTLIKDIALASPHRAHLEILFDLSLEQLYKAHKFTNFVELHQAWQKTLDSSELNKRFFREVSNWYFWATQHVVFPAGTETDEEVRNATSVIRMITRVIFVWFLKEKSLGDQPLVPEELFQRSRLAQLIHFDDPNSSTYYQAILQNLFFATLNQEMNTLDKPENRKFRHTGKTRDQHYMVHNVYRYESLFKQLEEALKLFEQVPFLNGGLFECLDHADPDQPRQTIRVDGFSDRADNPLSVPNYLFFSEEQDVDLNKIYGTKNKRFKVRGLIDIFNSYKFTITENTPIEEEIALDPELLGKVFENLLAAYNSETRVTARKQTGSFYTPREVVDYMVDESLLVYLQNAFIPNPSSKLGEGSQIQSPSPALGEGFRVRTEQRLRQLLDYKSDRQPFEPQEVVILIQAIDQLKSLDPAVGSGAFPMGLLQKLVFILGKLDPNNEQWKHQQKEREILPLLEDIRQAQQISYEAARDAAVGQLQERLQQIEADFGDNEMDYPRKLFLIENCIYGVDIQPIAVQIAKLRFFISLIVEQRVDESKLNRGILPLPNLETKFIAANTLMSIDRPQQLLLRDPQVEAKENELKRVRHEIFKARSQRTKQKYRERDRELRAEISELLKTEGWSDQTARQIAQWNPYDQNASATFFDPEWMYGVKDGFDVVIGNPPYGSEITVKQKEYFKKHYLYQDYPLDTYRLFLEKATFLAKSYGCITLIIPNTLLSNLKTKKIRKWLFSEKQINQIVHLLTSVFAAVVDTEVLIISNYCQSEENRIGIVIFDEFIFQEAYYIEQKIWKQKNGDSINIFGNSEVSAVADKLKHHKTLDQFCKITQGTKPFQVGKGKPPQTRAIVDAKPYVSEHKKDKTSRPLLRGSLIQKFQILWNENYWISFGEWLAEPRYSASHDALEKIIVRQTGDSLVATLDNRQFIVRDNLYTIVPQKNSTDLRFILGLINSALLKWFYQKVINPEKGEALAQVKRGHLAKLPIAHSDTPQFIGIFVDYILYCYQMNSDFVNKSHVIPVQDKLMLEYFEQIINGLVYELYLPEDLYAHGFTFADPLQAENLPTLNDIKGDKLEALRAIFQRLYAQDHPIRQNLIALDTLPVIRTIEGKP</sequence>
<dbReference type="PANTHER" id="PTHR33841">
    <property type="entry name" value="DNA METHYLTRANSFERASE YEEA-RELATED"/>
    <property type="match status" value="1"/>
</dbReference>
<dbReference type="InterPro" id="IPR023135">
    <property type="entry name" value="N6_DNA_MeTrfase_TaqI_C"/>
</dbReference>
<keyword evidence="4" id="KW-0949">S-adenosyl-L-methionine</keyword>
<evidence type="ECO:0000256" key="4">
    <source>
        <dbReference type="ARBA" id="ARBA00022691"/>
    </source>
</evidence>
<dbReference type="GO" id="GO:0009307">
    <property type="term" value="P:DNA restriction-modification system"/>
    <property type="evidence" value="ECO:0007669"/>
    <property type="project" value="UniProtKB-KW"/>
</dbReference>
<reference evidence="11 12" key="2">
    <citation type="submission" date="2018-03" db="EMBL/GenBank/DDBJ databases">
        <title>The ancient ancestry and fast evolution of plastids.</title>
        <authorList>
            <person name="Moore K.R."/>
            <person name="Magnabosco C."/>
            <person name="Momper L."/>
            <person name="Gold D.A."/>
            <person name="Bosak T."/>
            <person name="Fournier G.P."/>
        </authorList>
    </citation>
    <scope>NUCLEOTIDE SEQUENCE [LARGE SCALE GENOMIC DNA]</scope>
    <source>
        <strain evidence="11 12">ULC007</strain>
    </source>
</reference>
<proteinExistence type="predicted"/>
<keyword evidence="8" id="KW-0175">Coiled coil</keyword>
<evidence type="ECO:0000256" key="8">
    <source>
        <dbReference type="SAM" id="Coils"/>
    </source>
</evidence>
<dbReference type="Pfam" id="PF07669">
    <property type="entry name" value="Eco57I"/>
    <property type="match status" value="1"/>
</dbReference>
<dbReference type="InterPro" id="IPR029063">
    <property type="entry name" value="SAM-dependent_MTases_sf"/>
</dbReference>
<dbReference type="InterPro" id="IPR050953">
    <property type="entry name" value="N4_N6_ade-DNA_methylase"/>
</dbReference>
<organism evidence="11 12">
    <name type="scientific">Phormidesmis priestleyi ULC007</name>
    <dbReference type="NCBI Taxonomy" id="1920490"/>
    <lineage>
        <taxon>Bacteria</taxon>
        <taxon>Bacillati</taxon>
        <taxon>Cyanobacteriota</taxon>
        <taxon>Cyanophyceae</taxon>
        <taxon>Leptolyngbyales</taxon>
        <taxon>Leptolyngbyaceae</taxon>
        <taxon>Phormidesmis</taxon>
    </lineage>
</organism>
<keyword evidence="5" id="KW-0680">Restriction system</keyword>
<dbReference type="Pfam" id="PF12950">
    <property type="entry name" value="TaqI_C"/>
    <property type="match status" value="1"/>
</dbReference>
<keyword evidence="11" id="KW-0378">Hydrolase</keyword>
<dbReference type="Proteomes" id="UP000238634">
    <property type="component" value="Unassembled WGS sequence"/>
</dbReference>
<reference evidence="11 12" key="1">
    <citation type="submission" date="2018-02" db="EMBL/GenBank/DDBJ databases">
        <authorList>
            <person name="Cohen D.B."/>
            <person name="Kent A.D."/>
        </authorList>
    </citation>
    <scope>NUCLEOTIDE SEQUENCE [LARGE SCALE GENOMIC DNA]</scope>
    <source>
        <strain evidence="11 12">ULC007</strain>
    </source>
</reference>
<dbReference type="PRINTS" id="PR00507">
    <property type="entry name" value="N12N6MTFRASE"/>
</dbReference>
<feature type="coiled-coil region" evidence="8">
    <location>
        <begin position="744"/>
        <end position="787"/>
    </location>
</feature>
<evidence type="ECO:0000313" key="12">
    <source>
        <dbReference type="Proteomes" id="UP000238634"/>
    </source>
</evidence>
<evidence type="ECO:0000256" key="5">
    <source>
        <dbReference type="ARBA" id="ARBA00022747"/>
    </source>
</evidence>
<dbReference type="EC" id="2.1.1.72" evidence="1"/>
<comment type="caution">
    <text evidence="11">The sequence shown here is derived from an EMBL/GenBank/DDBJ whole genome shotgun (WGS) entry which is preliminary data.</text>
</comment>
<dbReference type="Gene3D" id="3.40.50.150">
    <property type="entry name" value="Vaccinia Virus protein VP39"/>
    <property type="match status" value="1"/>
</dbReference>
<evidence type="ECO:0000256" key="6">
    <source>
        <dbReference type="ARBA" id="ARBA00023125"/>
    </source>
</evidence>
<dbReference type="RefSeq" id="WP_073069731.1">
    <property type="nucleotide sequence ID" value="NZ_MPPI01000003.1"/>
</dbReference>
<keyword evidence="12" id="KW-1185">Reference proteome</keyword>
<accession>A0A2T1DE02</accession>
<evidence type="ECO:0000259" key="9">
    <source>
        <dbReference type="Pfam" id="PF07669"/>
    </source>
</evidence>
<evidence type="ECO:0000256" key="3">
    <source>
        <dbReference type="ARBA" id="ARBA00022679"/>
    </source>
</evidence>
<gene>
    <name evidence="11" type="ORF">C7B65_14250</name>
</gene>
<dbReference type="EMBL" id="PVWG01000015">
    <property type="protein sequence ID" value="PSB18683.1"/>
    <property type="molecule type" value="Genomic_DNA"/>
</dbReference>
<evidence type="ECO:0000256" key="2">
    <source>
        <dbReference type="ARBA" id="ARBA00022603"/>
    </source>
</evidence>
<name>A0A2T1DE02_9CYAN</name>
<dbReference type="Gene3D" id="3.90.220.10">
    <property type="entry name" value="Adenine-n6-DNA-methyltransferase Taqi, Chain A, domain 2"/>
    <property type="match status" value="1"/>
</dbReference>
<keyword evidence="6" id="KW-0238">DNA-binding</keyword>